<organism evidence="2 3">
    <name type="scientific">Ancylostoma ceylanicum</name>
    <dbReference type="NCBI Taxonomy" id="53326"/>
    <lineage>
        <taxon>Eukaryota</taxon>
        <taxon>Metazoa</taxon>
        <taxon>Ecdysozoa</taxon>
        <taxon>Nematoda</taxon>
        <taxon>Chromadorea</taxon>
        <taxon>Rhabditida</taxon>
        <taxon>Rhabditina</taxon>
        <taxon>Rhabditomorpha</taxon>
        <taxon>Strongyloidea</taxon>
        <taxon>Ancylostomatidae</taxon>
        <taxon>Ancylostomatinae</taxon>
        <taxon>Ancylostoma</taxon>
    </lineage>
</organism>
<proteinExistence type="predicted"/>
<evidence type="ECO:0000256" key="1">
    <source>
        <dbReference type="SAM" id="MobiDB-lite"/>
    </source>
</evidence>
<evidence type="ECO:0000313" key="2">
    <source>
        <dbReference type="EMBL" id="EYC17536.1"/>
    </source>
</evidence>
<evidence type="ECO:0000313" key="3">
    <source>
        <dbReference type="Proteomes" id="UP000024635"/>
    </source>
</evidence>
<dbReference type="EMBL" id="JARK01001366">
    <property type="protein sequence ID" value="EYC17536.1"/>
    <property type="molecule type" value="Genomic_DNA"/>
</dbReference>
<dbReference type="Proteomes" id="UP000024635">
    <property type="component" value="Unassembled WGS sequence"/>
</dbReference>
<protein>
    <submittedName>
        <fullName evidence="2">Uncharacterized protein</fullName>
    </submittedName>
</protein>
<accession>A0A016URL1</accession>
<feature type="compositionally biased region" description="Acidic residues" evidence="1">
    <location>
        <begin position="22"/>
        <end position="45"/>
    </location>
</feature>
<sequence length="75" mass="8252">MMSLRRAASRPSLQRLAPVLEESGDGDEEEDGASGDDDDDTSSSDEFDCDALQVIAHRRDFALLLCVWCVDRGSF</sequence>
<feature type="region of interest" description="Disordered" evidence="1">
    <location>
        <begin position="1"/>
        <end position="45"/>
    </location>
</feature>
<reference evidence="3" key="1">
    <citation type="journal article" date="2015" name="Nat. Genet.">
        <title>The genome and transcriptome of the zoonotic hookworm Ancylostoma ceylanicum identify infection-specific gene families.</title>
        <authorList>
            <person name="Schwarz E.M."/>
            <person name="Hu Y."/>
            <person name="Antoshechkin I."/>
            <person name="Miller M.M."/>
            <person name="Sternberg P.W."/>
            <person name="Aroian R.V."/>
        </authorList>
    </citation>
    <scope>NUCLEOTIDE SEQUENCE</scope>
    <source>
        <strain evidence="3">HY135</strain>
    </source>
</reference>
<comment type="caution">
    <text evidence="2">The sequence shown here is derived from an EMBL/GenBank/DDBJ whole genome shotgun (WGS) entry which is preliminary data.</text>
</comment>
<gene>
    <name evidence="2" type="primary">Acey_s0030.g2117</name>
    <name evidence="2" type="ORF">Y032_0030g2117</name>
</gene>
<keyword evidence="3" id="KW-1185">Reference proteome</keyword>
<dbReference type="AlphaFoldDB" id="A0A016URL1"/>
<name>A0A016URL1_9BILA</name>